<proteinExistence type="predicted"/>
<dbReference type="EMBL" id="AY950802">
    <property type="protein sequence ID" value="AAY24929.1"/>
    <property type="molecule type" value="Genomic_DNA"/>
</dbReference>
<name>Q4KPI4_9VIRU</name>
<accession>Q4KPI4</accession>
<feature type="compositionally biased region" description="Low complexity" evidence="1">
    <location>
        <begin position="13"/>
        <end position="33"/>
    </location>
</feature>
<dbReference type="RefSeq" id="YP_271860.1">
    <property type="nucleotide sequence ID" value="NC_007217.1"/>
</dbReference>
<feature type="compositionally biased region" description="Basic and acidic residues" evidence="1">
    <location>
        <begin position="80"/>
        <end position="92"/>
    </location>
</feature>
<reference evidence="2 3" key="1">
    <citation type="journal article" date="2005" name="J. Virol.">
        <title>Constituents of SH1, a novel lipid-containing virus infecting the halophilic euryarchaeon Haloarcula hispanica.</title>
        <authorList>
            <person name="Bamford D.H."/>
            <person name="Ravantti J.J."/>
            <person name="Ronnholm G."/>
            <person name="Laurinavicius S."/>
            <person name="Kukkaro P."/>
            <person name="Dyall-Smith M."/>
            <person name="Somerharju P."/>
            <person name="Kalkkinen N."/>
            <person name="Bamford J.K."/>
        </authorList>
    </citation>
    <scope>NUCLEOTIDE SEQUENCE</scope>
</reference>
<keyword evidence="3" id="KW-1185">Reference proteome</keyword>
<evidence type="ECO:0000256" key="1">
    <source>
        <dbReference type="SAM" id="MobiDB-lite"/>
    </source>
</evidence>
<sequence length="92" mass="10000">MNPGGPTEHGPETRATSTAWRPTTPTPTRQSRPISWAKLSFITGRHPGLRSRGGPFSRLHGPMADANFAGPSPGAFRQTYRRETTAADEEGR</sequence>
<feature type="region of interest" description="Disordered" evidence="1">
    <location>
        <begin position="1"/>
        <end position="92"/>
    </location>
</feature>
<dbReference type="OrthoDB" id="37653at10239"/>
<dbReference type="GeneID" id="5176965"/>
<evidence type="ECO:0000313" key="3">
    <source>
        <dbReference type="Proteomes" id="UP000001469"/>
    </source>
</evidence>
<dbReference type="Proteomes" id="UP000001469">
    <property type="component" value="Segment"/>
</dbReference>
<dbReference type="KEGG" id="vg:5176965"/>
<evidence type="ECO:0000313" key="2">
    <source>
        <dbReference type="EMBL" id="AAY24929.1"/>
    </source>
</evidence>
<protein>
    <submittedName>
        <fullName evidence="2">ORF 3</fullName>
    </submittedName>
</protein>
<organism evidence="2 3">
    <name type="scientific">Haloarcula hispanica SH1 virus</name>
    <dbReference type="NCBI Taxonomy" id="326574"/>
    <lineage>
        <taxon>Viruses</taxon>
        <taxon>Singelaviria</taxon>
        <taxon>Helvetiavirae</taxon>
        <taxon>Dividoviricota</taxon>
        <taxon>Laserviricetes</taxon>
        <taxon>Halopanivirales</taxon>
        <taxon>Sphaerolipoviridae</taxon>
        <taxon>Alphasphaerolipovirus</taxon>
        <taxon>Alphasphaerolipovirus serpentinense</taxon>
    </lineage>
</organism>